<reference evidence="2" key="2">
    <citation type="journal article" date="2023" name="BMC Genomics">
        <title>Pest status, molecular evolution, and epigenetic factors derived from the genome assembly of Frankliniella fusca, a thysanopteran phytovirus vector.</title>
        <authorList>
            <person name="Catto M.A."/>
            <person name="Labadie P.E."/>
            <person name="Jacobson A.L."/>
            <person name="Kennedy G.G."/>
            <person name="Srinivasan R."/>
            <person name="Hunt B.G."/>
        </authorList>
    </citation>
    <scope>NUCLEOTIDE SEQUENCE</scope>
    <source>
        <strain evidence="2">PL_HMW_Pooled</strain>
    </source>
</reference>
<dbReference type="AlphaFoldDB" id="A0AAE1HLN7"/>
<comment type="caution">
    <text evidence="2">The sequence shown here is derived from an EMBL/GenBank/DDBJ whole genome shotgun (WGS) entry which is preliminary data.</text>
</comment>
<dbReference type="PANTHER" id="PTHR47018">
    <property type="entry name" value="CXC DOMAIN-CONTAINING PROTEIN-RELATED"/>
    <property type="match status" value="1"/>
</dbReference>
<sequence length="378" mass="42538">MGGISCSTPKQHQSIPNAVSRTKGKIVMDGTKGRIPVVPYVKPALSSFKSIYASDLKVKRSFPSMEKALQIDSVWMSSFTLPKELIQARFGTRLPSWSGYMEVAHADSGPYDVSEVKFLPFINLDPTNLSCIYTALNFASDQCRKQQLKTCFVTFDQPLFMKATEISTGCPELKQVVPVNHKSYMYNSSDIYVTCCIGEIMSGSGLEDLFATVYAKNSVPQIMSGHSYARAMRAHSLAQQALGVIILKNEIVADSTILAELSSLHQKLMGGEVSCEETRPVACKIRKLYQDKCLELSALNRTAKLWIEYLNQFELVRLFTRAMRCGDWQLYLDSMKAMLPYFHAAAHLPYAKAVHIHLQKMEALEEEMDPFEFENFTR</sequence>
<evidence type="ECO:0000256" key="1">
    <source>
        <dbReference type="SAM" id="MobiDB-lite"/>
    </source>
</evidence>
<dbReference type="EMBL" id="JAHWGI010001147">
    <property type="protein sequence ID" value="KAK3923562.1"/>
    <property type="molecule type" value="Genomic_DNA"/>
</dbReference>
<protein>
    <submittedName>
        <fullName evidence="2">Major tegument protein</fullName>
    </submittedName>
</protein>
<dbReference type="PANTHER" id="PTHR47018:SF3">
    <property type="entry name" value="MYCBP-ASSOCIATED PROTEIN"/>
    <property type="match status" value="1"/>
</dbReference>
<keyword evidence="3" id="KW-1185">Reference proteome</keyword>
<gene>
    <name evidence="2" type="ORF">KUF71_001970</name>
</gene>
<evidence type="ECO:0000313" key="2">
    <source>
        <dbReference type="EMBL" id="KAK3923562.1"/>
    </source>
</evidence>
<proteinExistence type="predicted"/>
<organism evidence="2 3">
    <name type="scientific">Frankliniella fusca</name>
    <dbReference type="NCBI Taxonomy" id="407009"/>
    <lineage>
        <taxon>Eukaryota</taxon>
        <taxon>Metazoa</taxon>
        <taxon>Ecdysozoa</taxon>
        <taxon>Arthropoda</taxon>
        <taxon>Hexapoda</taxon>
        <taxon>Insecta</taxon>
        <taxon>Pterygota</taxon>
        <taxon>Neoptera</taxon>
        <taxon>Paraneoptera</taxon>
        <taxon>Thysanoptera</taxon>
        <taxon>Terebrantia</taxon>
        <taxon>Thripoidea</taxon>
        <taxon>Thripidae</taxon>
        <taxon>Frankliniella</taxon>
    </lineage>
</organism>
<accession>A0AAE1HLN7</accession>
<name>A0AAE1HLN7_9NEOP</name>
<feature type="region of interest" description="Disordered" evidence="1">
    <location>
        <begin position="1"/>
        <end position="20"/>
    </location>
</feature>
<dbReference type="Proteomes" id="UP001219518">
    <property type="component" value="Unassembled WGS sequence"/>
</dbReference>
<evidence type="ECO:0000313" key="3">
    <source>
        <dbReference type="Proteomes" id="UP001219518"/>
    </source>
</evidence>
<reference evidence="2" key="1">
    <citation type="submission" date="2021-07" db="EMBL/GenBank/DDBJ databases">
        <authorList>
            <person name="Catto M.A."/>
            <person name="Jacobson A."/>
            <person name="Kennedy G."/>
            <person name="Labadie P."/>
            <person name="Hunt B.G."/>
            <person name="Srinivasan R."/>
        </authorList>
    </citation>
    <scope>NUCLEOTIDE SEQUENCE</scope>
    <source>
        <strain evidence="2">PL_HMW_Pooled</strain>
        <tissue evidence="2">Head</tissue>
    </source>
</reference>